<feature type="transmembrane region" description="Helical" evidence="1">
    <location>
        <begin position="284"/>
        <end position="303"/>
    </location>
</feature>
<comment type="caution">
    <text evidence="2">The sequence shown here is derived from an EMBL/GenBank/DDBJ whole genome shotgun (WGS) entry which is preliminary data.</text>
</comment>
<feature type="transmembrane region" description="Helical" evidence="1">
    <location>
        <begin position="229"/>
        <end position="247"/>
    </location>
</feature>
<keyword evidence="1" id="KW-0812">Transmembrane</keyword>
<feature type="transmembrane region" description="Helical" evidence="1">
    <location>
        <begin position="33"/>
        <end position="55"/>
    </location>
</feature>
<keyword evidence="1" id="KW-1133">Transmembrane helix</keyword>
<gene>
    <name evidence="2" type="ORF">FGS76_05705</name>
</gene>
<organism evidence="2 3">
    <name type="scientific">Alloalcanivorax gelatiniphagus</name>
    <dbReference type="NCBI Taxonomy" id="1194167"/>
    <lineage>
        <taxon>Bacteria</taxon>
        <taxon>Pseudomonadati</taxon>
        <taxon>Pseudomonadota</taxon>
        <taxon>Gammaproteobacteria</taxon>
        <taxon>Oceanospirillales</taxon>
        <taxon>Alcanivoracaceae</taxon>
        <taxon>Alloalcanivorax</taxon>
    </lineage>
</organism>
<reference evidence="2 3" key="1">
    <citation type="submission" date="2019-05" db="EMBL/GenBank/DDBJ databases">
        <title>Genome of Alcanivorax gelatiniphagus, an oil degrading marine bacteria.</title>
        <authorList>
            <person name="Kwon K.K."/>
        </authorList>
    </citation>
    <scope>NUCLEOTIDE SEQUENCE [LARGE SCALE GENOMIC DNA]</scope>
    <source>
        <strain evidence="2 3">MEBiC 08158</strain>
    </source>
</reference>
<protein>
    <submittedName>
        <fullName evidence="2">EpsG family protein</fullName>
    </submittedName>
</protein>
<proteinExistence type="predicted"/>
<keyword evidence="3" id="KW-1185">Reference proteome</keyword>
<dbReference type="RefSeq" id="WP_138771666.1">
    <property type="nucleotide sequence ID" value="NZ_JBHSSX010000011.1"/>
</dbReference>
<feature type="transmembrane region" description="Helical" evidence="1">
    <location>
        <begin position="259"/>
        <end position="278"/>
    </location>
</feature>
<evidence type="ECO:0000313" key="2">
    <source>
        <dbReference type="EMBL" id="TMW13625.1"/>
    </source>
</evidence>
<feature type="transmembrane region" description="Helical" evidence="1">
    <location>
        <begin position="115"/>
        <end position="132"/>
    </location>
</feature>
<accession>A0ABY2XPP7</accession>
<dbReference type="Proteomes" id="UP000739180">
    <property type="component" value="Unassembled WGS sequence"/>
</dbReference>
<dbReference type="Pfam" id="PF14897">
    <property type="entry name" value="EpsG"/>
    <property type="match status" value="1"/>
</dbReference>
<dbReference type="EMBL" id="VCQT01000022">
    <property type="protein sequence ID" value="TMW13625.1"/>
    <property type="molecule type" value="Genomic_DNA"/>
</dbReference>
<dbReference type="InterPro" id="IPR049458">
    <property type="entry name" value="EpsG-like"/>
</dbReference>
<feature type="transmembrane region" description="Helical" evidence="1">
    <location>
        <begin position="310"/>
        <end position="330"/>
    </location>
</feature>
<evidence type="ECO:0000256" key="1">
    <source>
        <dbReference type="SAM" id="Phobius"/>
    </source>
</evidence>
<feature type="transmembrane region" description="Helical" evidence="1">
    <location>
        <begin position="90"/>
        <end position="109"/>
    </location>
</feature>
<evidence type="ECO:0000313" key="3">
    <source>
        <dbReference type="Proteomes" id="UP000739180"/>
    </source>
</evidence>
<sequence length="346" mass="38978">MLPYWFFFLIPASVVLVNQPANSRTRLVGWGAVWLFFTLAIGLRHQVGGDWWAYLRMFENQVERSFADVISGNDPGYLLLCWLAQRYGGTIYFVNTVCGMILMTGVVRFSRTLPLPWLALLVSVPYLIIVVGMGYTRQAAALGFLMLGLVSLANRSMRQFVFWTLLGATFHKSAVLMLPVAALASTTQRFWSLFWGGVVSLAAAYLFVFDSVEHLWASYVEADYQSQGGLIRVLMNAVPAVLFLVFSRSMSISDAERKLWSWMALLSLACIPLVIISSTATDRVALYLIPIQLFVFSHLPSIAKDPRIRGVIVLAVMAYYGVVQFVWLVFGAHSYAWDPYRFLIFN</sequence>
<feature type="transmembrane region" description="Helical" evidence="1">
    <location>
        <begin position="160"/>
        <end position="183"/>
    </location>
</feature>
<name>A0ABY2XPP7_9GAMM</name>
<keyword evidence="1" id="KW-0472">Membrane</keyword>
<feature type="transmembrane region" description="Helical" evidence="1">
    <location>
        <begin position="190"/>
        <end position="209"/>
    </location>
</feature>